<gene>
    <name evidence="3" type="ORF">EJB05_44474</name>
</gene>
<dbReference type="Pfam" id="PF23635">
    <property type="entry name" value="Beta-prop_AT5G49610-like"/>
    <property type="match status" value="1"/>
</dbReference>
<dbReference type="Gramene" id="TVU10919">
    <property type="protein sequence ID" value="TVU10919"/>
    <property type="gene ID" value="EJB05_44474"/>
</dbReference>
<dbReference type="OrthoDB" id="580933at2759"/>
<dbReference type="Proteomes" id="UP000324897">
    <property type="component" value="Chromosome 3"/>
</dbReference>
<evidence type="ECO:0000259" key="2">
    <source>
        <dbReference type="Pfam" id="PF23635"/>
    </source>
</evidence>
<evidence type="ECO:0000313" key="3">
    <source>
        <dbReference type="EMBL" id="TVU10919.1"/>
    </source>
</evidence>
<dbReference type="PANTHER" id="PTHR33207">
    <property type="entry name" value="F-BOX DOMAIN CONTAINING PROTEIN-RELATED"/>
    <property type="match status" value="1"/>
</dbReference>
<dbReference type="SUPFAM" id="SSF81383">
    <property type="entry name" value="F-box domain"/>
    <property type="match status" value="1"/>
</dbReference>
<feature type="non-terminal residue" evidence="3">
    <location>
        <position position="1"/>
    </location>
</feature>
<protein>
    <submittedName>
        <fullName evidence="3">Uncharacterized protein</fullName>
    </submittedName>
</protein>
<reference evidence="3 4" key="1">
    <citation type="journal article" date="2019" name="Sci. Rep.">
        <title>A high-quality genome of Eragrostis curvula grass provides insights into Poaceae evolution and supports new strategies to enhance forage quality.</title>
        <authorList>
            <person name="Carballo J."/>
            <person name="Santos B.A.C.M."/>
            <person name="Zappacosta D."/>
            <person name="Garbus I."/>
            <person name="Selva J.P."/>
            <person name="Gallo C.A."/>
            <person name="Diaz A."/>
            <person name="Albertini E."/>
            <person name="Caccamo M."/>
            <person name="Echenique V."/>
        </authorList>
    </citation>
    <scope>NUCLEOTIDE SEQUENCE [LARGE SCALE GENOMIC DNA]</scope>
    <source>
        <strain evidence="4">cv. Victoria</strain>
        <tissue evidence="3">Leaf</tissue>
    </source>
</reference>
<dbReference type="Pfam" id="PF12937">
    <property type="entry name" value="F-box-like"/>
    <property type="match status" value="1"/>
</dbReference>
<keyword evidence="4" id="KW-1185">Reference proteome</keyword>
<evidence type="ECO:0000313" key="4">
    <source>
        <dbReference type="Proteomes" id="UP000324897"/>
    </source>
</evidence>
<dbReference type="InterPro" id="IPR036047">
    <property type="entry name" value="F-box-like_dom_sf"/>
</dbReference>
<accession>A0A5J9THS3</accession>
<dbReference type="InterPro" id="IPR056594">
    <property type="entry name" value="AT5G49610-like_b-prop"/>
</dbReference>
<feature type="domain" description="F-box protein AT5G49610-like beta-propeller" evidence="2">
    <location>
        <begin position="140"/>
        <end position="410"/>
    </location>
</feature>
<dbReference type="EMBL" id="RWGY01000039">
    <property type="protein sequence ID" value="TVU10919.1"/>
    <property type="molecule type" value="Genomic_DNA"/>
</dbReference>
<comment type="caution">
    <text evidence="3">The sequence shown here is derived from an EMBL/GenBank/DDBJ whole genome shotgun (WGS) entry which is preliminary data.</text>
</comment>
<organism evidence="3 4">
    <name type="scientific">Eragrostis curvula</name>
    <name type="common">weeping love grass</name>
    <dbReference type="NCBI Taxonomy" id="38414"/>
    <lineage>
        <taxon>Eukaryota</taxon>
        <taxon>Viridiplantae</taxon>
        <taxon>Streptophyta</taxon>
        <taxon>Embryophyta</taxon>
        <taxon>Tracheophyta</taxon>
        <taxon>Spermatophyta</taxon>
        <taxon>Magnoliopsida</taxon>
        <taxon>Liliopsida</taxon>
        <taxon>Poales</taxon>
        <taxon>Poaceae</taxon>
        <taxon>PACMAD clade</taxon>
        <taxon>Chloridoideae</taxon>
        <taxon>Eragrostideae</taxon>
        <taxon>Eragrostidinae</taxon>
        <taxon>Eragrostis</taxon>
    </lineage>
</organism>
<evidence type="ECO:0000259" key="1">
    <source>
        <dbReference type="Pfam" id="PF12937"/>
    </source>
</evidence>
<proteinExistence type="predicted"/>
<name>A0A5J9THS3_9POAL</name>
<dbReference type="AlphaFoldDB" id="A0A5J9THS3"/>
<sequence length="521" mass="58988">MEPPGGGGSKKPKGAAAAPAVEMAGDDVLGEILLRLPDTASLARAALACKLWRRVASDPALLRRFHSLHEPPLLGFLMMGPPPRPEPVGYKGPDHRFLPASSRNPHIAAAAKAAIYYHFEDFAARNPRSGALIDRWVLRGCDGGRLLLSYGDFHREELAVYDPIARTAEFLPRPDDHDIQFEFMTFMFRVHHALVTSQADASFRVFVAQFMCGRIYGAVFSSRTGEWAMLPSLRASDPWNMRAGMRAGRFVYWKSNTCLKRYFDPNPIEQAAVLDTTTMEWRLIEAPFPSKESYCVADIAEHGGLCLVASKEQCLQLWVCGNDGWVIKKKVFLLKEFASLKLLRRDEWMKRVRVLEVRDGYVYMELWSIRKPNSYLLVLNWQTMKLRVLANDTDEKYRGPAFPFFMTWAPPMLSPAECNKVRRQHASQLEMSLRMLRSSAASMLNASSSYEVVSRPKQKALRSIPEKHITRFKNENLKKLDKTCKPPSVKMRKKFKLVTAATHPAPRATAFTSSPSNLIDH</sequence>
<dbReference type="InterPro" id="IPR001810">
    <property type="entry name" value="F-box_dom"/>
</dbReference>
<dbReference type="Gene3D" id="1.20.1280.50">
    <property type="match status" value="1"/>
</dbReference>
<feature type="domain" description="F-box" evidence="1">
    <location>
        <begin position="26"/>
        <end position="65"/>
    </location>
</feature>